<dbReference type="Gene3D" id="2.130.10.10">
    <property type="entry name" value="YVTN repeat-like/Quinoprotein amine dehydrogenase"/>
    <property type="match status" value="1"/>
</dbReference>
<name>A0A4R8V8G8_9MICO</name>
<reference evidence="1 2" key="1">
    <citation type="submission" date="2019-03" db="EMBL/GenBank/DDBJ databases">
        <title>Genomics of glacier-inhabiting Cryobacterium strains.</title>
        <authorList>
            <person name="Liu Q."/>
            <person name="Xin Y.-H."/>
        </authorList>
    </citation>
    <scope>NUCLEOTIDE SEQUENCE [LARGE SCALE GENOMIC DNA]</scope>
    <source>
        <strain evidence="1 2">HLT2-23</strain>
    </source>
</reference>
<sequence>MAPASSRRQGLLTAVDATTGEIRWDANTLSRRTDVESSSAVSVVDDVSQEDIVFLNWVDSAGNSQGIKYSVVSAHNVKTGAMLAEFSGHVTGPSIIDESSGNLAVSSFRPTDGARILTAIDPDSGTLWEQVLEGDTTPASASDKVIYLRVGMGNVTITWSDGHQQQRGQERIPMAVTP</sequence>
<dbReference type="Proteomes" id="UP000298173">
    <property type="component" value="Unassembled WGS sequence"/>
</dbReference>
<protein>
    <submittedName>
        <fullName evidence="1">Uncharacterized protein</fullName>
    </submittedName>
</protein>
<dbReference type="SUPFAM" id="SSF50998">
    <property type="entry name" value="Quinoprotein alcohol dehydrogenase-like"/>
    <property type="match status" value="1"/>
</dbReference>
<dbReference type="InterPro" id="IPR011047">
    <property type="entry name" value="Quinoprotein_ADH-like_sf"/>
</dbReference>
<dbReference type="EMBL" id="SOEY01000001">
    <property type="protein sequence ID" value="TFB77920.1"/>
    <property type="molecule type" value="Genomic_DNA"/>
</dbReference>
<dbReference type="OrthoDB" id="3422572at2"/>
<evidence type="ECO:0000313" key="2">
    <source>
        <dbReference type="Proteomes" id="UP000298173"/>
    </source>
</evidence>
<gene>
    <name evidence="1" type="ORF">E3O06_00105</name>
</gene>
<proteinExistence type="predicted"/>
<keyword evidence="2" id="KW-1185">Reference proteome</keyword>
<dbReference type="InterPro" id="IPR015943">
    <property type="entry name" value="WD40/YVTN_repeat-like_dom_sf"/>
</dbReference>
<dbReference type="RefSeq" id="WP_134501022.1">
    <property type="nucleotide sequence ID" value="NZ_SOEY01000001.1"/>
</dbReference>
<organism evidence="1 2">
    <name type="scientific">Cryobacterium glaciale</name>
    <dbReference type="NCBI Taxonomy" id="1259145"/>
    <lineage>
        <taxon>Bacteria</taxon>
        <taxon>Bacillati</taxon>
        <taxon>Actinomycetota</taxon>
        <taxon>Actinomycetes</taxon>
        <taxon>Micrococcales</taxon>
        <taxon>Microbacteriaceae</taxon>
        <taxon>Cryobacterium</taxon>
    </lineage>
</organism>
<accession>A0A4R8V8G8</accession>
<dbReference type="AlphaFoldDB" id="A0A4R8V8G8"/>
<comment type="caution">
    <text evidence="1">The sequence shown here is derived from an EMBL/GenBank/DDBJ whole genome shotgun (WGS) entry which is preliminary data.</text>
</comment>
<evidence type="ECO:0000313" key="1">
    <source>
        <dbReference type="EMBL" id="TFB77920.1"/>
    </source>
</evidence>